<dbReference type="Proteomes" id="UP000801492">
    <property type="component" value="Unassembled WGS sequence"/>
</dbReference>
<organism evidence="1 2">
    <name type="scientific">Ignelater luminosus</name>
    <name type="common">Cucubano</name>
    <name type="synonym">Pyrophorus luminosus</name>
    <dbReference type="NCBI Taxonomy" id="2038154"/>
    <lineage>
        <taxon>Eukaryota</taxon>
        <taxon>Metazoa</taxon>
        <taxon>Ecdysozoa</taxon>
        <taxon>Arthropoda</taxon>
        <taxon>Hexapoda</taxon>
        <taxon>Insecta</taxon>
        <taxon>Pterygota</taxon>
        <taxon>Neoptera</taxon>
        <taxon>Endopterygota</taxon>
        <taxon>Coleoptera</taxon>
        <taxon>Polyphaga</taxon>
        <taxon>Elateriformia</taxon>
        <taxon>Elateroidea</taxon>
        <taxon>Elateridae</taxon>
        <taxon>Agrypninae</taxon>
        <taxon>Pyrophorini</taxon>
        <taxon>Ignelater</taxon>
    </lineage>
</organism>
<protein>
    <submittedName>
        <fullName evidence="1">Uncharacterized protein</fullName>
    </submittedName>
</protein>
<dbReference type="EMBL" id="VTPC01085630">
    <property type="protein sequence ID" value="KAF2886994.1"/>
    <property type="molecule type" value="Genomic_DNA"/>
</dbReference>
<comment type="caution">
    <text evidence="1">The sequence shown here is derived from an EMBL/GenBank/DDBJ whole genome shotgun (WGS) entry which is preliminary data.</text>
</comment>
<proteinExistence type="predicted"/>
<accession>A0A8K0G5Q0</accession>
<evidence type="ECO:0000313" key="2">
    <source>
        <dbReference type="Proteomes" id="UP000801492"/>
    </source>
</evidence>
<dbReference type="AlphaFoldDB" id="A0A8K0G5Q0"/>
<gene>
    <name evidence="1" type="ORF">ILUMI_19179</name>
</gene>
<sequence>MRKNAIEKLTQTSVQGIETSFNYLINHISGIQSTDSQFLLKAVQTICKYLLPMEVLEHLNKINSSITSHYASSNCLLHARRNQDLIAKGYIEQVTKWLLDYNH</sequence>
<evidence type="ECO:0000313" key="1">
    <source>
        <dbReference type="EMBL" id="KAF2886994.1"/>
    </source>
</evidence>
<name>A0A8K0G5Q0_IGNLU</name>
<reference evidence="1" key="1">
    <citation type="submission" date="2019-08" db="EMBL/GenBank/DDBJ databases">
        <title>The genome of the North American firefly Photinus pyralis.</title>
        <authorList>
            <consortium name="Photinus pyralis genome working group"/>
            <person name="Fallon T.R."/>
            <person name="Sander Lower S.E."/>
            <person name="Weng J.-K."/>
        </authorList>
    </citation>
    <scope>NUCLEOTIDE SEQUENCE</scope>
    <source>
        <strain evidence="1">TRF0915ILg1</strain>
        <tissue evidence="1">Whole body</tissue>
    </source>
</reference>
<keyword evidence="2" id="KW-1185">Reference proteome</keyword>